<dbReference type="InterPro" id="IPR010696">
    <property type="entry name" value="DUF1272"/>
</dbReference>
<evidence type="ECO:0000313" key="1">
    <source>
        <dbReference type="EMBL" id="MBB2205626.1"/>
    </source>
</evidence>
<organism evidence="1 2">
    <name type="scientific">Gluconacetobacter takamatsuzukensis</name>
    <dbReference type="NCBI Taxonomy" id="1286190"/>
    <lineage>
        <taxon>Bacteria</taxon>
        <taxon>Pseudomonadati</taxon>
        <taxon>Pseudomonadota</taxon>
        <taxon>Alphaproteobacteria</taxon>
        <taxon>Acetobacterales</taxon>
        <taxon>Acetobacteraceae</taxon>
        <taxon>Gluconacetobacter</taxon>
    </lineage>
</organism>
<dbReference type="AlphaFoldDB" id="A0A7W4KET1"/>
<dbReference type="Pfam" id="PF06906">
    <property type="entry name" value="DUF1272"/>
    <property type="match status" value="1"/>
</dbReference>
<evidence type="ECO:0000313" key="2">
    <source>
        <dbReference type="Proteomes" id="UP000540556"/>
    </source>
</evidence>
<sequence length="63" mass="6627">MLEMRPECGRCGGALPPASGEAVICSFECTFCVACAVRVLEHRCPNCGGELVGRPRRMAADAA</sequence>
<comment type="caution">
    <text evidence="1">The sequence shown here is derived from an EMBL/GenBank/DDBJ whole genome shotgun (WGS) entry which is preliminary data.</text>
</comment>
<dbReference type="RefSeq" id="WP_182950162.1">
    <property type="nucleotide sequence ID" value="NZ_JABEQK010000008.1"/>
</dbReference>
<accession>A0A7W4KET1</accession>
<protein>
    <submittedName>
        <fullName evidence="1">DUF1272 domain-containing protein</fullName>
    </submittedName>
</protein>
<name>A0A7W4KET1_9PROT</name>
<reference evidence="1 2" key="1">
    <citation type="submission" date="2020-04" db="EMBL/GenBank/DDBJ databases">
        <title>Description of novel Gluconacetobacter.</title>
        <authorList>
            <person name="Sombolestani A."/>
        </authorList>
    </citation>
    <scope>NUCLEOTIDE SEQUENCE [LARGE SCALE GENOMIC DNA]</scope>
    <source>
        <strain evidence="1 2">LMG 27800</strain>
    </source>
</reference>
<proteinExistence type="predicted"/>
<gene>
    <name evidence="1" type="ORF">HLH27_11440</name>
</gene>
<keyword evidence="2" id="KW-1185">Reference proteome</keyword>
<dbReference type="Proteomes" id="UP000540556">
    <property type="component" value="Unassembled WGS sequence"/>
</dbReference>
<dbReference type="EMBL" id="JABEQK010000008">
    <property type="protein sequence ID" value="MBB2205626.1"/>
    <property type="molecule type" value="Genomic_DNA"/>
</dbReference>